<sequence>PEAQTVTSGSSSARRENEPRTLISEWLSGSFEEFDVRRYREKSRASQFFSLPEDATSAAALKLDNCWGHIWWPGCFLWILAP</sequence>
<evidence type="ECO:0000313" key="1">
    <source>
        <dbReference type="EMBL" id="TRY81493.1"/>
    </source>
</evidence>
<evidence type="ECO:0000313" key="2">
    <source>
        <dbReference type="Proteomes" id="UP000316079"/>
    </source>
</evidence>
<feature type="non-terminal residue" evidence="1">
    <location>
        <position position="1"/>
    </location>
</feature>
<dbReference type="EMBL" id="SRMA01026624">
    <property type="protein sequence ID" value="TRY81493.1"/>
    <property type="molecule type" value="Genomic_DNA"/>
</dbReference>
<name>A0A553PUX6_9TELE</name>
<protein>
    <submittedName>
        <fullName evidence="1">Uncharacterized protein</fullName>
    </submittedName>
</protein>
<gene>
    <name evidence="1" type="ORF">DNTS_033321</name>
</gene>
<accession>A0A553PUX6</accession>
<keyword evidence="2" id="KW-1185">Reference proteome</keyword>
<proteinExistence type="predicted"/>
<dbReference type="AlphaFoldDB" id="A0A553PUX6"/>
<organism evidence="1 2">
    <name type="scientific">Danionella cerebrum</name>
    <dbReference type="NCBI Taxonomy" id="2873325"/>
    <lineage>
        <taxon>Eukaryota</taxon>
        <taxon>Metazoa</taxon>
        <taxon>Chordata</taxon>
        <taxon>Craniata</taxon>
        <taxon>Vertebrata</taxon>
        <taxon>Euteleostomi</taxon>
        <taxon>Actinopterygii</taxon>
        <taxon>Neopterygii</taxon>
        <taxon>Teleostei</taxon>
        <taxon>Ostariophysi</taxon>
        <taxon>Cypriniformes</taxon>
        <taxon>Danionidae</taxon>
        <taxon>Danioninae</taxon>
        <taxon>Danionella</taxon>
    </lineage>
</organism>
<reference evidence="1 2" key="1">
    <citation type="journal article" date="2019" name="Sci. Data">
        <title>Hybrid genome assembly and annotation of Danionella translucida.</title>
        <authorList>
            <person name="Kadobianskyi M."/>
            <person name="Schulze L."/>
            <person name="Schuelke M."/>
            <person name="Judkewitz B."/>
        </authorList>
    </citation>
    <scope>NUCLEOTIDE SEQUENCE [LARGE SCALE GENOMIC DNA]</scope>
    <source>
        <strain evidence="1 2">Bolton</strain>
    </source>
</reference>
<comment type="caution">
    <text evidence="1">The sequence shown here is derived from an EMBL/GenBank/DDBJ whole genome shotgun (WGS) entry which is preliminary data.</text>
</comment>
<dbReference type="Proteomes" id="UP000316079">
    <property type="component" value="Unassembled WGS sequence"/>
</dbReference>